<dbReference type="Proteomes" id="UP000016930">
    <property type="component" value="Unassembled WGS sequence"/>
</dbReference>
<evidence type="ECO:0000313" key="1">
    <source>
        <dbReference type="EMBL" id="EMD42084.1"/>
    </source>
</evidence>
<dbReference type="EMBL" id="KB445791">
    <property type="protein sequence ID" value="EMD42084.1"/>
    <property type="molecule type" value="Genomic_DNA"/>
</dbReference>
<organism evidence="1 2">
    <name type="scientific">Ceriporiopsis subvermispora (strain B)</name>
    <name type="common">White-rot fungus</name>
    <name type="synonym">Gelatoporia subvermispora</name>
    <dbReference type="NCBI Taxonomy" id="914234"/>
    <lineage>
        <taxon>Eukaryota</taxon>
        <taxon>Fungi</taxon>
        <taxon>Dikarya</taxon>
        <taxon>Basidiomycota</taxon>
        <taxon>Agaricomycotina</taxon>
        <taxon>Agaricomycetes</taxon>
        <taxon>Polyporales</taxon>
        <taxon>Gelatoporiaceae</taxon>
        <taxon>Gelatoporia</taxon>
    </lineage>
</organism>
<gene>
    <name evidence="1" type="ORF">CERSUDRAFT_79695</name>
</gene>
<protein>
    <submittedName>
        <fullName evidence="1">Uncharacterized protein</fullName>
    </submittedName>
</protein>
<sequence>MADLLPFKHAQTTLQGVCATFTEPPRLRWTFTGMAESIGGELSSEFACMKTFGCLSIRPSGHGSQTSQPL</sequence>
<dbReference type="HOGENOM" id="CLU_2757558_0_0_1"/>
<dbReference type="AlphaFoldDB" id="M2PYU8"/>
<name>M2PYU8_CERS8</name>
<reference evidence="1 2" key="1">
    <citation type="journal article" date="2012" name="Proc. Natl. Acad. Sci. U.S.A.">
        <title>Comparative genomics of Ceriporiopsis subvermispora and Phanerochaete chrysosporium provide insight into selective ligninolysis.</title>
        <authorList>
            <person name="Fernandez-Fueyo E."/>
            <person name="Ruiz-Duenas F.J."/>
            <person name="Ferreira P."/>
            <person name="Floudas D."/>
            <person name="Hibbett D.S."/>
            <person name="Canessa P."/>
            <person name="Larrondo L.F."/>
            <person name="James T.Y."/>
            <person name="Seelenfreund D."/>
            <person name="Lobos S."/>
            <person name="Polanco R."/>
            <person name="Tello M."/>
            <person name="Honda Y."/>
            <person name="Watanabe T."/>
            <person name="Watanabe T."/>
            <person name="Ryu J.S."/>
            <person name="Kubicek C.P."/>
            <person name="Schmoll M."/>
            <person name="Gaskell J."/>
            <person name="Hammel K.E."/>
            <person name="St John F.J."/>
            <person name="Vanden Wymelenberg A."/>
            <person name="Sabat G."/>
            <person name="Splinter BonDurant S."/>
            <person name="Syed K."/>
            <person name="Yadav J.S."/>
            <person name="Doddapaneni H."/>
            <person name="Subramanian V."/>
            <person name="Lavin J.L."/>
            <person name="Oguiza J.A."/>
            <person name="Perez G."/>
            <person name="Pisabarro A.G."/>
            <person name="Ramirez L."/>
            <person name="Santoyo F."/>
            <person name="Master E."/>
            <person name="Coutinho P.M."/>
            <person name="Henrissat B."/>
            <person name="Lombard V."/>
            <person name="Magnuson J.K."/>
            <person name="Kuees U."/>
            <person name="Hori C."/>
            <person name="Igarashi K."/>
            <person name="Samejima M."/>
            <person name="Held B.W."/>
            <person name="Barry K.W."/>
            <person name="LaButti K.M."/>
            <person name="Lapidus A."/>
            <person name="Lindquist E.A."/>
            <person name="Lucas S.M."/>
            <person name="Riley R."/>
            <person name="Salamov A.A."/>
            <person name="Hoffmeister D."/>
            <person name="Schwenk D."/>
            <person name="Hadar Y."/>
            <person name="Yarden O."/>
            <person name="de Vries R.P."/>
            <person name="Wiebenga A."/>
            <person name="Stenlid J."/>
            <person name="Eastwood D."/>
            <person name="Grigoriev I.V."/>
            <person name="Berka R.M."/>
            <person name="Blanchette R.A."/>
            <person name="Kersten P."/>
            <person name="Martinez A.T."/>
            <person name="Vicuna R."/>
            <person name="Cullen D."/>
        </authorList>
    </citation>
    <scope>NUCLEOTIDE SEQUENCE [LARGE SCALE GENOMIC DNA]</scope>
    <source>
        <strain evidence="1 2">B</strain>
    </source>
</reference>
<evidence type="ECO:0000313" key="2">
    <source>
        <dbReference type="Proteomes" id="UP000016930"/>
    </source>
</evidence>
<keyword evidence="2" id="KW-1185">Reference proteome</keyword>
<accession>M2PYU8</accession>
<proteinExistence type="predicted"/>